<accession>A0AAI8VBC8</accession>
<evidence type="ECO:0000313" key="7">
    <source>
        <dbReference type="EMBL" id="CAJ2501295.1"/>
    </source>
</evidence>
<keyword evidence="4" id="KW-0285">Flavoprotein</keyword>
<dbReference type="Gene3D" id="3.30.560.10">
    <property type="entry name" value="Glucose Oxidase, domain 3"/>
    <property type="match status" value="1"/>
</dbReference>
<comment type="cofactor">
    <cofactor evidence="3">
        <name>FAD</name>
        <dbReference type="ChEBI" id="CHEBI:57692"/>
    </cofactor>
</comment>
<feature type="active site" description="Proton donor" evidence="2">
    <location>
        <position position="471"/>
    </location>
</feature>
<feature type="domain" description="Glucose-methanol-choline oxidoreductase N-terminal" evidence="6">
    <location>
        <begin position="263"/>
        <end position="277"/>
    </location>
</feature>
<keyword evidence="3 4" id="KW-0274">FAD</keyword>
<protein>
    <submittedName>
        <fullName evidence="7">Uu.00g041480.m01.CDS01</fullName>
    </submittedName>
</protein>
<sequence>MAELFDFIVVGAGPAGCVIASRLAKTPAKPSVLLVEAGGANENMANLSGAERFEIAFREGSPLNWFYKTEPQVKGQVIDYSRGKGLGGSTAINFCGWVVGADDDYDEWARLVGDEAFAWKHVKQCLKKIENFHNDVPQKYRKWFKPKDEDHGIGGAVDISYQAEWLDICDDLFIAAEQTPGFGINTDVNAGNPIGMGIGTACIYSGIRVTSSSAYLQEVTSNLTITTNQQVEKVIVEGGVATGIKTIDGSIFRAKNDVVLCAGALNSPHILLLSGIGPKEQLEQHGVAQVKQMPEVGQNLQDHCFGMAGIVVKKKCDQNFKQSPTPMGWFKVPATLSSDEFKELPTAMQEYLNRPNVPNWEFATLTPFFEGTPLEPDEEVFSGICMMMNPQSRGTVTLKSSDPKDAPLIDPKFLTHPFDKLNAIESMREMLRYMQTPIWKDKTTRTLGWPRDDTDEAVWEAYSSNLRSSWHMCGTVRMGLDDASCVDSSFRVYGIGRLRVADMSVCPLIPNNHSQTTAYVIGELAAEKLVAEHGLDSS</sequence>
<dbReference type="EMBL" id="CAUWAG010000003">
    <property type="protein sequence ID" value="CAJ2501295.1"/>
    <property type="molecule type" value="Genomic_DNA"/>
</dbReference>
<feature type="active site" description="Proton acceptor" evidence="2">
    <location>
        <position position="513"/>
    </location>
</feature>
<dbReference type="SUPFAM" id="SSF54373">
    <property type="entry name" value="FAD-linked reductases, C-terminal domain"/>
    <property type="match status" value="1"/>
</dbReference>
<gene>
    <name evidence="7" type="ORF">KHLLAP_LOCUS1763</name>
</gene>
<comment type="caution">
    <text evidence="7">The sequence shown here is derived from an EMBL/GenBank/DDBJ whole genome shotgun (WGS) entry which is preliminary data.</text>
</comment>
<dbReference type="PROSITE" id="PS00624">
    <property type="entry name" value="GMC_OXRED_2"/>
    <property type="match status" value="1"/>
</dbReference>
<evidence type="ECO:0000256" key="4">
    <source>
        <dbReference type="RuleBase" id="RU003968"/>
    </source>
</evidence>
<dbReference type="GO" id="GO:0050660">
    <property type="term" value="F:flavin adenine dinucleotide binding"/>
    <property type="evidence" value="ECO:0007669"/>
    <property type="project" value="InterPro"/>
</dbReference>
<dbReference type="PIRSF" id="PIRSF000137">
    <property type="entry name" value="Alcohol_oxidase"/>
    <property type="match status" value="1"/>
</dbReference>
<evidence type="ECO:0000256" key="2">
    <source>
        <dbReference type="PIRSR" id="PIRSR000137-1"/>
    </source>
</evidence>
<reference evidence="7" key="1">
    <citation type="submission" date="2023-10" db="EMBL/GenBank/DDBJ databases">
        <authorList>
            <person name="Hackl T."/>
        </authorList>
    </citation>
    <scope>NUCLEOTIDE SEQUENCE</scope>
</reference>
<dbReference type="Gene3D" id="3.50.50.60">
    <property type="entry name" value="FAD/NAD(P)-binding domain"/>
    <property type="match status" value="1"/>
</dbReference>
<organism evidence="7 8">
    <name type="scientific">Anthostomella pinea</name>
    <dbReference type="NCBI Taxonomy" id="933095"/>
    <lineage>
        <taxon>Eukaryota</taxon>
        <taxon>Fungi</taxon>
        <taxon>Dikarya</taxon>
        <taxon>Ascomycota</taxon>
        <taxon>Pezizomycotina</taxon>
        <taxon>Sordariomycetes</taxon>
        <taxon>Xylariomycetidae</taxon>
        <taxon>Xylariales</taxon>
        <taxon>Xylariaceae</taxon>
        <taxon>Anthostomella</taxon>
    </lineage>
</organism>
<dbReference type="SUPFAM" id="SSF51905">
    <property type="entry name" value="FAD/NAD(P)-binding domain"/>
    <property type="match status" value="1"/>
</dbReference>
<dbReference type="AlphaFoldDB" id="A0AAI8VBC8"/>
<feature type="binding site" evidence="3">
    <location>
        <begin position="470"/>
        <end position="471"/>
    </location>
    <ligand>
        <name>FAD</name>
        <dbReference type="ChEBI" id="CHEBI:57692"/>
    </ligand>
</feature>
<feature type="domain" description="Glucose-methanol-choline oxidoreductase N-terminal" evidence="5">
    <location>
        <begin position="83"/>
        <end position="106"/>
    </location>
</feature>
<dbReference type="InterPro" id="IPR007867">
    <property type="entry name" value="GMC_OxRtase_C"/>
</dbReference>
<evidence type="ECO:0000259" key="5">
    <source>
        <dbReference type="PROSITE" id="PS00623"/>
    </source>
</evidence>
<dbReference type="InterPro" id="IPR036188">
    <property type="entry name" value="FAD/NAD-bd_sf"/>
</dbReference>
<dbReference type="GO" id="GO:0016614">
    <property type="term" value="F:oxidoreductase activity, acting on CH-OH group of donors"/>
    <property type="evidence" value="ECO:0007669"/>
    <property type="project" value="InterPro"/>
</dbReference>
<dbReference type="Proteomes" id="UP001295740">
    <property type="component" value="Unassembled WGS sequence"/>
</dbReference>
<dbReference type="InterPro" id="IPR000172">
    <property type="entry name" value="GMC_OxRdtase_N"/>
</dbReference>
<evidence type="ECO:0000259" key="6">
    <source>
        <dbReference type="PROSITE" id="PS00624"/>
    </source>
</evidence>
<dbReference type="Pfam" id="PF00732">
    <property type="entry name" value="GMC_oxred_N"/>
    <property type="match status" value="1"/>
</dbReference>
<proteinExistence type="inferred from homology"/>
<dbReference type="InterPro" id="IPR012132">
    <property type="entry name" value="GMC_OxRdtase"/>
</dbReference>
<dbReference type="PANTHER" id="PTHR11552:SF134">
    <property type="entry name" value="GLUCOSE-METHANOL-CHOLINE OXIDOREDUCTASE N-TERMINAL DOMAIN-CONTAINING PROTEIN"/>
    <property type="match status" value="1"/>
</dbReference>
<comment type="similarity">
    <text evidence="1 4">Belongs to the GMC oxidoreductase family.</text>
</comment>
<dbReference type="Pfam" id="PF05199">
    <property type="entry name" value="GMC_oxred_C"/>
    <property type="match status" value="1"/>
</dbReference>
<evidence type="ECO:0000313" key="8">
    <source>
        <dbReference type="Proteomes" id="UP001295740"/>
    </source>
</evidence>
<evidence type="ECO:0000256" key="3">
    <source>
        <dbReference type="PIRSR" id="PIRSR000137-2"/>
    </source>
</evidence>
<feature type="binding site" evidence="3">
    <location>
        <position position="231"/>
    </location>
    <ligand>
        <name>FAD</name>
        <dbReference type="ChEBI" id="CHEBI:57692"/>
    </ligand>
</feature>
<name>A0AAI8VBC8_9PEZI</name>
<keyword evidence="8" id="KW-1185">Reference proteome</keyword>
<dbReference type="PROSITE" id="PS00623">
    <property type="entry name" value="GMC_OXRED_1"/>
    <property type="match status" value="1"/>
</dbReference>
<dbReference type="PANTHER" id="PTHR11552">
    <property type="entry name" value="GLUCOSE-METHANOL-CHOLINE GMC OXIDOREDUCTASE"/>
    <property type="match status" value="1"/>
</dbReference>
<evidence type="ECO:0000256" key="1">
    <source>
        <dbReference type="ARBA" id="ARBA00010790"/>
    </source>
</evidence>